<dbReference type="Proteomes" id="UP000268048">
    <property type="component" value="Chromosome"/>
</dbReference>
<proteinExistence type="predicted"/>
<sequence>MSAINSRSQRSFPYRPANNPDHAAYSDSFGRTLQQKTVPDLAYFANDNGQLAVNESGPVIQDIIPGMPLDSVRSGYYSKGLPLRRYQPYFVDQPCYVNDTAVRTWGYADTYYYDPLTREKLVVTVLVEDLSDTLNEVLSS</sequence>
<name>A0A3G7TPN6_9PSED</name>
<protein>
    <recommendedName>
        <fullName evidence="3">RHS repeat-associated core domain-containing protein</fullName>
    </recommendedName>
</protein>
<accession>A0A3G7TPN6</accession>
<reference evidence="1 2" key="1">
    <citation type="submission" date="2018-03" db="EMBL/GenBank/DDBJ databases">
        <title>Diversity of phytobeneficial traits revealed by whole-genome analysis of worldwide-isolated phenazine-producing Pseudomonas spp.</title>
        <authorList>
            <person name="Biessy A."/>
            <person name="Novinscak A."/>
            <person name="Blom J."/>
            <person name="Leger G."/>
            <person name="Thomashow L.S."/>
            <person name="Cazorla F.M."/>
            <person name="Josic D."/>
            <person name="Filion M."/>
        </authorList>
    </citation>
    <scope>NUCLEOTIDE SEQUENCE [LARGE SCALE GENOMIC DNA]</scope>
    <source>
        <strain evidence="1 2">B25</strain>
    </source>
</reference>
<gene>
    <name evidence="1" type="ORF">C4K04_3401</name>
</gene>
<evidence type="ECO:0000313" key="1">
    <source>
        <dbReference type="EMBL" id="AZE49073.1"/>
    </source>
</evidence>
<dbReference type="AlphaFoldDB" id="A0A3G7TPN6"/>
<organism evidence="1 2">
    <name type="scientific">Pseudomonas chlororaphis</name>
    <dbReference type="NCBI Taxonomy" id="587753"/>
    <lineage>
        <taxon>Bacteria</taxon>
        <taxon>Pseudomonadati</taxon>
        <taxon>Pseudomonadota</taxon>
        <taxon>Gammaproteobacteria</taxon>
        <taxon>Pseudomonadales</taxon>
        <taxon>Pseudomonadaceae</taxon>
        <taxon>Pseudomonas</taxon>
    </lineage>
</organism>
<evidence type="ECO:0000313" key="2">
    <source>
        <dbReference type="Proteomes" id="UP000268048"/>
    </source>
</evidence>
<evidence type="ECO:0008006" key="3">
    <source>
        <dbReference type="Google" id="ProtNLM"/>
    </source>
</evidence>
<dbReference type="EMBL" id="CP027753">
    <property type="protein sequence ID" value="AZE49073.1"/>
    <property type="molecule type" value="Genomic_DNA"/>
</dbReference>